<dbReference type="OrthoDB" id="9777884at2"/>
<dbReference type="PRINTS" id="PR01438">
    <property type="entry name" value="UNVRSLSTRESS"/>
</dbReference>
<dbReference type="Gene3D" id="3.40.50.620">
    <property type="entry name" value="HUPs"/>
    <property type="match status" value="1"/>
</dbReference>
<proteinExistence type="inferred from homology"/>
<protein>
    <submittedName>
        <fullName evidence="3">Nucleotide-binding universal stress protein, UspA family</fullName>
    </submittedName>
</protein>
<dbReference type="PANTHER" id="PTHR46268:SF6">
    <property type="entry name" value="UNIVERSAL STRESS PROTEIN UP12"/>
    <property type="match status" value="1"/>
</dbReference>
<dbReference type="STRING" id="1852522.SAMN06295960_3204"/>
<dbReference type="SUPFAM" id="SSF52402">
    <property type="entry name" value="Adenine nucleotide alpha hydrolases-like"/>
    <property type="match status" value="1"/>
</dbReference>
<dbReference type="InterPro" id="IPR006016">
    <property type="entry name" value="UspA"/>
</dbReference>
<evidence type="ECO:0000259" key="2">
    <source>
        <dbReference type="Pfam" id="PF00582"/>
    </source>
</evidence>
<feature type="domain" description="UspA" evidence="2">
    <location>
        <begin position="2"/>
        <end position="138"/>
    </location>
</feature>
<name>A0A1X7LCE7_9BACL</name>
<dbReference type="InterPro" id="IPR014729">
    <property type="entry name" value="Rossmann-like_a/b/a_fold"/>
</dbReference>
<comment type="similarity">
    <text evidence="1">Belongs to the universal stress protein A family.</text>
</comment>
<dbReference type="AlphaFoldDB" id="A0A1X7LCE7"/>
<sequence length="138" mass="15142">MSNILLAVDGSDNSYRAAEECIRYAACMEASRVQLIYVADFAKAKNEVLHAGGRDQLEAARRKRLAPVEALLQEKQIPYEVHILHGDPAPVIVEFANELKPDLVVVGSRGLNSLQEMVLGSVSHKVVKRVQAPVLVVK</sequence>
<keyword evidence="4" id="KW-1185">Reference proteome</keyword>
<dbReference type="CDD" id="cd00293">
    <property type="entry name" value="USP-like"/>
    <property type="match status" value="1"/>
</dbReference>
<evidence type="ECO:0000313" key="3">
    <source>
        <dbReference type="EMBL" id="SMG50942.1"/>
    </source>
</evidence>
<gene>
    <name evidence="3" type="ORF">SAMN06295960_3204</name>
</gene>
<dbReference type="EMBL" id="FXAZ01000004">
    <property type="protein sequence ID" value="SMG50942.1"/>
    <property type="molecule type" value="Genomic_DNA"/>
</dbReference>
<dbReference type="Pfam" id="PF00582">
    <property type="entry name" value="Usp"/>
    <property type="match status" value="1"/>
</dbReference>
<dbReference type="RefSeq" id="WP_085495705.1">
    <property type="nucleotide sequence ID" value="NZ_FXAZ01000004.1"/>
</dbReference>
<reference evidence="3 4" key="1">
    <citation type="submission" date="2017-04" db="EMBL/GenBank/DDBJ databases">
        <authorList>
            <person name="Afonso C.L."/>
            <person name="Miller P.J."/>
            <person name="Scott M.A."/>
            <person name="Spackman E."/>
            <person name="Goraichik I."/>
            <person name="Dimitrov K.M."/>
            <person name="Suarez D.L."/>
            <person name="Swayne D.E."/>
        </authorList>
    </citation>
    <scope>NUCLEOTIDE SEQUENCE [LARGE SCALE GENOMIC DNA]</scope>
    <source>
        <strain evidence="3 4">11</strain>
    </source>
</reference>
<dbReference type="Proteomes" id="UP000193834">
    <property type="component" value="Unassembled WGS sequence"/>
</dbReference>
<dbReference type="InterPro" id="IPR006015">
    <property type="entry name" value="Universal_stress_UspA"/>
</dbReference>
<organism evidence="3 4">
    <name type="scientific">Paenibacillus aquistagni</name>
    <dbReference type="NCBI Taxonomy" id="1852522"/>
    <lineage>
        <taxon>Bacteria</taxon>
        <taxon>Bacillati</taxon>
        <taxon>Bacillota</taxon>
        <taxon>Bacilli</taxon>
        <taxon>Bacillales</taxon>
        <taxon>Paenibacillaceae</taxon>
        <taxon>Paenibacillus</taxon>
    </lineage>
</organism>
<accession>A0A1X7LCE7</accession>
<evidence type="ECO:0000313" key="4">
    <source>
        <dbReference type="Proteomes" id="UP000193834"/>
    </source>
</evidence>
<dbReference type="PANTHER" id="PTHR46268">
    <property type="entry name" value="STRESS RESPONSE PROTEIN NHAX"/>
    <property type="match status" value="1"/>
</dbReference>
<evidence type="ECO:0000256" key="1">
    <source>
        <dbReference type="ARBA" id="ARBA00008791"/>
    </source>
</evidence>